<name>A0ABQ8KA47_9APHY</name>
<evidence type="ECO:0000313" key="3">
    <source>
        <dbReference type="Proteomes" id="UP000814176"/>
    </source>
</evidence>
<evidence type="ECO:0000256" key="1">
    <source>
        <dbReference type="SAM" id="MobiDB-lite"/>
    </source>
</evidence>
<feature type="region of interest" description="Disordered" evidence="1">
    <location>
        <begin position="289"/>
        <end position="381"/>
    </location>
</feature>
<gene>
    <name evidence="2" type="ORF">C8Q71DRAFT_724986</name>
</gene>
<protein>
    <submittedName>
        <fullName evidence="2">Uncharacterized protein</fullName>
    </submittedName>
</protein>
<feature type="compositionally biased region" description="Low complexity" evidence="1">
    <location>
        <begin position="396"/>
        <end position="431"/>
    </location>
</feature>
<feature type="compositionally biased region" description="Polar residues" evidence="1">
    <location>
        <begin position="731"/>
        <end position="744"/>
    </location>
</feature>
<accession>A0ABQ8KA47</accession>
<feature type="compositionally biased region" description="Polar residues" evidence="1">
    <location>
        <begin position="293"/>
        <end position="319"/>
    </location>
</feature>
<feature type="region of interest" description="Disordered" evidence="1">
    <location>
        <begin position="671"/>
        <end position="690"/>
    </location>
</feature>
<feature type="region of interest" description="Disordered" evidence="1">
    <location>
        <begin position="396"/>
        <end position="457"/>
    </location>
</feature>
<dbReference type="EMBL" id="JADCUA010000015">
    <property type="protein sequence ID" value="KAH9834381.1"/>
    <property type="molecule type" value="Genomic_DNA"/>
</dbReference>
<feature type="region of interest" description="Disordered" evidence="1">
    <location>
        <begin position="788"/>
        <end position="820"/>
    </location>
</feature>
<feature type="compositionally biased region" description="Polar residues" evidence="1">
    <location>
        <begin position="329"/>
        <end position="338"/>
    </location>
</feature>
<feature type="region of interest" description="Disordered" evidence="1">
    <location>
        <begin position="702"/>
        <end position="747"/>
    </location>
</feature>
<sequence length="911" mass="95614">MPTCQWTTDAELDFLQSYQESFRSHQLSQSLQRFWPDIYNTWFTVFPEKSRILPDVEGKLSDEQQTLLQNSIKTCKRTQKIYNWYNNLNSQQNRKAKATRVNLDVLRPKGSRTLKDTELYSRKYYKDRVQPLVETELGERKVLKVERIEVIKWWTKQAYDAEDEDVKAEIQEEIRTLCASRAEHGTSESEGAEEVTDEHVINAIASQALLDDLPAILRQIFLELHRKTGWYFLVLAAGEVPGSDGQYKTISFHQEGDNLEHNIGRLSNFVDQFVRPFLEYTRDEINDTKASRESTSLPARSPSAALTSVSPDTQASTRSGPDPVGPGQSLPSGPTNANALAHDGGAAHPTGTSLTAAAPPATAAVPPATATAPPLTAAAPPLTAAAPPLTAAAPPLTAAAPPSMTAAPPVTPAASPSTNAAPPLTASAPPAIITRSPSTAGPSSSVASHATSSPHPSVALSAHLTNASPTLPTPTITAQTIAPAIAMAASAPAALPVGLLPPPPMIADQLGSNEARPLQVFHTSSGKSSLPGSETLEASYKELDKIDYSAISEFLNNADLNPGPGTPQFAGAAASTALWLAGMQPGIDLPAFSAFQSNATSMPMLFLTNTLPPSDFLFPPVNGLSSTQTSGLSYPNFNFASAASASFTSAAPASFTTWAPVPSPLEPLPHTPAQAPSTSTIDMIPGNLVQPNQPQVAVSQAPLTLGSEPGPSSSVSDRPAVTSATIAGPSSDATTRGPVNTPIQGMQPEGCATVAEASSSMTRAMQSASPQFSLPVTNVQGTSEVSLLQTQDSPPQAQMVSLGPPASISPPPPAEPTQRDLPAPIALQGQITADDMPASAIGEPAPSVTVSHEPANNGGKQSRPKCIRQRPTRPDESPALQGKTSASSPDMAATAGRKRPADCALYMGTAH</sequence>
<keyword evidence="3" id="KW-1185">Reference proteome</keyword>
<comment type="caution">
    <text evidence="2">The sequence shown here is derived from an EMBL/GenBank/DDBJ whole genome shotgun (WGS) entry which is preliminary data.</text>
</comment>
<reference evidence="2 3" key="1">
    <citation type="journal article" date="2021" name="Environ. Microbiol.">
        <title>Gene family expansions and transcriptome signatures uncover fungal adaptations to wood decay.</title>
        <authorList>
            <person name="Hage H."/>
            <person name="Miyauchi S."/>
            <person name="Viragh M."/>
            <person name="Drula E."/>
            <person name="Min B."/>
            <person name="Chaduli D."/>
            <person name="Navarro D."/>
            <person name="Favel A."/>
            <person name="Norest M."/>
            <person name="Lesage-Meessen L."/>
            <person name="Balint B."/>
            <person name="Merenyi Z."/>
            <person name="de Eugenio L."/>
            <person name="Morin E."/>
            <person name="Martinez A.T."/>
            <person name="Baldrian P."/>
            <person name="Stursova M."/>
            <person name="Martinez M.J."/>
            <person name="Novotny C."/>
            <person name="Magnuson J.K."/>
            <person name="Spatafora J.W."/>
            <person name="Maurice S."/>
            <person name="Pangilinan J."/>
            <person name="Andreopoulos W."/>
            <person name="LaButti K."/>
            <person name="Hundley H."/>
            <person name="Na H."/>
            <person name="Kuo A."/>
            <person name="Barry K."/>
            <person name="Lipzen A."/>
            <person name="Henrissat B."/>
            <person name="Riley R."/>
            <person name="Ahrendt S."/>
            <person name="Nagy L.G."/>
            <person name="Grigoriev I.V."/>
            <person name="Martin F."/>
            <person name="Rosso M.N."/>
        </authorList>
    </citation>
    <scope>NUCLEOTIDE SEQUENCE [LARGE SCALE GENOMIC DNA]</scope>
    <source>
        <strain evidence="2 3">CIRM-BRFM 1785</strain>
    </source>
</reference>
<organism evidence="2 3">
    <name type="scientific">Rhodofomes roseus</name>
    <dbReference type="NCBI Taxonomy" id="34475"/>
    <lineage>
        <taxon>Eukaryota</taxon>
        <taxon>Fungi</taxon>
        <taxon>Dikarya</taxon>
        <taxon>Basidiomycota</taxon>
        <taxon>Agaricomycotina</taxon>
        <taxon>Agaricomycetes</taxon>
        <taxon>Polyporales</taxon>
        <taxon>Rhodofomes</taxon>
    </lineage>
</organism>
<feature type="compositionally biased region" description="Polar residues" evidence="1">
    <location>
        <begin position="788"/>
        <end position="799"/>
    </location>
</feature>
<dbReference type="Proteomes" id="UP000814176">
    <property type="component" value="Unassembled WGS sequence"/>
</dbReference>
<dbReference type="RefSeq" id="XP_047776912.1">
    <property type="nucleotide sequence ID" value="XM_047921660.1"/>
</dbReference>
<evidence type="ECO:0000313" key="2">
    <source>
        <dbReference type="EMBL" id="KAH9834381.1"/>
    </source>
</evidence>
<feature type="compositionally biased region" description="Basic residues" evidence="1">
    <location>
        <begin position="862"/>
        <end position="871"/>
    </location>
</feature>
<feature type="region of interest" description="Disordered" evidence="1">
    <location>
        <begin position="837"/>
        <end position="911"/>
    </location>
</feature>
<feature type="compositionally biased region" description="Low complexity" evidence="1">
    <location>
        <begin position="349"/>
        <end position="381"/>
    </location>
</feature>
<proteinExistence type="predicted"/>
<dbReference type="GeneID" id="72002392"/>
<feature type="compositionally biased region" description="Low complexity" evidence="1">
    <location>
        <begin position="442"/>
        <end position="457"/>
    </location>
</feature>